<dbReference type="AlphaFoldDB" id="A0A1N7M1J7"/>
<protein>
    <submittedName>
        <fullName evidence="5">Tetratricopeptide repeat-containing protein</fullName>
    </submittedName>
</protein>
<reference evidence="5 6" key="1">
    <citation type="submission" date="2017-01" db="EMBL/GenBank/DDBJ databases">
        <authorList>
            <person name="Mah S.A."/>
            <person name="Swanson W.J."/>
            <person name="Moy G.W."/>
            <person name="Vacquier V.D."/>
        </authorList>
    </citation>
    <scope>NUCLEOTIDE SEQUENCE [LARGE SCALE GENOMIC DNA]</scope>
    <source>
        <strain evidence="5 6">DSM 26375</strain>
    </source>
</reference>
<dbReference type="InterPro" id="IPR051012">
    <property type="entry name" value="CellSynth/LPSAsmb/PSIAsmb"/>
</dbReference>
<feature type="signal peptide" evidence="4">
    <location>
        <begin position="1"/>
        <end position="27"/>
    </location>
</feature>
<keyword evidence="6" id="KW-1185">Reference proteome</keyword>
<feature type="chain" id="PRO_5012771879" evidence="4">
    <location>
        <begin position="28"/>
        <end position="569"/>
    </location>
</feature>
<dbReference type="InterPro" id="IPR019734">
    <property type="entry name" value="TPR_rpt"/>
</dbReference>
<gene>
    <name evidence="5" type="ORF">SAMN05421774_102342</name>
</gene>
<dbReference type="PANTHER" id="PTHR45586:SF1">
    <property type="entry name" value="LIPOPOLYSACCHARIDE ASSEMBLY PROTEIN B"/>
    <property type="match status" value="1"/>
</dbReference>
<dbReference type="PANTHER" id="PTHR45586">
    <property type="entry name" value="TPR REPEAT-CONTAINING PROTEIN PA4667"/>
    <property type="match status" value="1"/>
</dbReference>
<evidence type="ECO:0000313" key="5">
    <source>
        <dbReference type="EMBL" id="SIS79954.1"/>
    </source>
</evidence>
<dbReference type="EMBL" id="FTOT01000002">
    <property type="protein sequence ID" value="SIS79954.1"/>
    <property type="molecule type" value="Genomic_DNA"/>
</dbReference>
<evidence type="ECO:0000256" key="4">
    <source>
        <dbReference type="SAM" id="SignalP"/>
    </source>
</evidence>
<keyword evidence="4" id="KW-0732">Signal</keyword>
<organism evidence="5 6">
    <name type="scientific">Gemmobacter megaterium</name>
    <dbReference type="NCBI Taxonomy" id="1086013"/>
    <lineage>
        <taxon>Bacteria</taxon>
        <taxon>Pseudomonadati</taxon>
        <taxon>Pseudomonadota</taxon>
        <taxon>Alphaproteobacteria</taxon>
        <taxon>Rhodobacterales</taxon>
        <taxon>Paracoccaceae</taxon>
        <taxon>Gemmobacter</taxon>
    </lineage>
</organism>
<keyword evidence="2 3" id="KW-0802">TPR repeat</keyword>
<dbReference type="STRING" id="1086013.SAMN05421774_102342"/>
<keyword evidence="1" id="KW-0677">Repeat</keyword>
<evidence type="ECO:0000256" key="2">
    <source>
        <dbReference type="ARBA" id="ARBA00022803"/>
    </source>
</evidence>
<dbReference type="SMART" id="SM00028">
    <property type="entry name" value="TPR"/>
    <property type="match status" value="5"/>
</dbReference>
<proteinExistence type="predicted"/>
<evidence type="ECO:0000256" key="1">
    <source>
        <dbReference type="ARBA" id="ARBA00022737"/>
    </source>
</evidence>
<feature type="repeat" description="TPR" evidence="3">
    <location>
        <begin position="401"/>
        <end position="434"/>
    </location>
</feature>
<dbReference type="SUPFAM" id="SSF48452">
    <property type="entry name" value="TPR-like"/>
    <property type="match status" value="3"/>
</dbReference>
<dbReference type="Proteomes" id="UP000186141">
    <property type="component" value="Unassembled WGS sequence"/>
</dbReference>
<dbReference type="PROSITE" id="PS50005">
    <property type="entry name" value="TPR"/>
    <property type="match status" value="1"/>
</dbReference>
<evidence type="ECO:0000313" key="6">
    <source>
        <dbReference type="Proteomes" id="UP000186141"/>
    </source>
</evidence>
<accession>A0A1N7M1J7</accession>
<evidence type="ECO:0000256" key="3">
    <source>
        <dbReference type="PROSITE-ProRule" id="PRU00339"/>
    </source>
</evidence>
<dbReference type="InterPro" id="IPR011990">
    <property type="entry name" value="TPR-like_helical_dom_sf"/>
</dbReference>
<sequence>MPPMRRARIALALAGALAAIFPVPARAELAGAYLAARSADIATDFAPARDYLVRALGQDATNPELLDALITAYVGLGEFDSAVPVARRLASLGAQSQIAAMTLLTATLVQEDYAQVLADLADPEVRILGPVIDPLVRGWAHLGAGSMAQALEEFDKLSKTQGLEVFGLYHKALALGMVGDFEGADALFRDAQNPLMGMRRAVFAHAQVLSQLDRDDAALARLDDLFGASATDPELDALRAGLRAEAPVPFDTVRSPRDGMAEVFYVLAVVFQGDAPDLQTLVHARMAEFLRADHADAILLSAAVLDALGQEELAIAAYDRIGTDRPAHLAAATGKTQALYKLDRKADAIAAAEDLVRSHGQYLSVHVALGDLLRREERYADAADAYSRAISLVDAPDERHWGLYYSRGIAWEQAKQWDKAEPDFRKALELRPEQPQVLNYLGYSLLDRNDKIPEALGMIERAVAQRPDDGYIIDSLAWGYFLTGRYDEAVIQMERASLLMPVDPIVTDHLGDVYWAVGRLSEARFQWHRALSFGPTEQDAARIRRKLEIGLDDVLAEEGLPALSERGRK</sequence>
<name>A0A1N7M1J7_9RHOB</name>
<dbReference type="Gene3D" id="1.25.40.10">
    <property type="entry name" value="Tetratricopeptide repeat domain"/>
    <property type="match status" value="2"/>
</dbReference>
<dbReference type="Pfam" id="PF13432">
    <property type="entry name" value="TPR_16"/>
    <property type="match status" value="1"/>
</dbReference>